<protein>
    <submittedName>
        <fullName evidence="1">Uncharacterized protein</fullName>
    </submittedName>
</protein>
<evidence type="ECO:0000313" key="2">
    <source>
        <dbReference type="Proteomes" id="UP000008783"/>
    </source>
</evidence>
<proteinExistence type="predicted"/>
<dbReference type="GeneID" id="10534138"/>
<dbReference type="OrthoDB" id="10436789at2759"/>
<gene>
    <name evidence="1" type="ORF">PGTG_08187</name>
</gene>
<organism evidence="1 2">
    <name type="scientific">Puccinia graminis f. sp. tritici (strain CRL 75-36-700-3 / race SCCL)</name>
    <name type="common">Black stem rust fungus</name>
    <dbReference type="NCBI Taxonomy" id="418459"/>
    <lineage>
        <taxon>Eukaryota</taxon>
        <taxon>Fungi</taxon>
        <taxon>Dikarya</taxon>
        <taxon>Basidiomycota</taxon>
        <taxon>Pucciniomycotina</taxon>
        <taxon>Pucciniomycetes</taxon>
        <taxon>Pucciniales</taxon>
        <taxon>Pucciniaceae</taxon>
        <taxon>Puccinia</taxon>
    </lineage>
</organism>
<dbReference type="Proteomes" id="UP000008783">
    <property type="component" value="Unassembled WGS sequence"/>
</dbReference>
<sequence length="118" mass="13459">MIVKDLAKVVRGGRIQLDESWEKYMVASRFSRTSTDSKFAKASLQEKKVRQLLHSWCNGSVIGWSRLSSDPKGWEISVIKSKELQTLKVNQETVSLAIDFHTFSMAWRSSFVYDSIVG</sequence>
<dbReference type="EMBL" id="DS178280">
    <property type="protein sequence ID" value="EFP81938.1"/>
    <property type="molecule type" value="Genomic_DNA"/>
</dbReference>
<dbReference type="InParanoid" id="E3KCJ0"/>
<keyword evidence="2" id="KW-1185">Reference proteome</keyword>
<dbReference type="KEGG" id="pgr:PGTG_08187"/>
<dbReference type="RefSeq" id="XP_003326357.1">
    <property type="nucleotide sequence ID" value="XM_003326309.1"/>
</dbReference>
<evidence type="ECO:0000313" key="1">
    <source>
        <dbReference type="EMBL" id="EFP81938.1"/>
    </source>
</evidence>
<dbReference type="HOGENOM" id="CLU_2074297_0_0_1"/>
<dbReference type="VEuPathDB" id="FungiDB:PGTG_08187"/>
<dbReference type="AlphaFoldDB" id="E3KCJ0"/>
<name>E3KCJ0_PUCGT</name>
<reference evidence="2" key="2">
    <citation type="journal article" date="2011" name="Proc. Natl. Acad. Sci. U.S.A.">
        <title>Obligate biotrophy features unraveled by the genomic analysis of rust fungi.</title>
        <authorList>
            <person name="Duplessis S."/>
            <person name="Cuomo C.A."/>
            <person name="Lin Y.-C."/>
            <person name="Aerts A."/>
            <person name="Tisserant E."/>
            <person name="Veneault-Fourrey C."/>
            <person name="Joly D.L."/>
            <person name="Hacquard S."/>
            <person name="Amselem J."/>
            <person name="Cantarel B.L."/>
            <person name="Chiu R."/>
            <person name="Coutinho P.M."/>
            <person name="Feau N."/>
            <person name="Field M."/>
            <person name="Frey P."/>
            <person name="Gelhaye E."/>
            <person name="Goldberg J."/>
            <person name="Grabherr M.G."/>
            <person name="Kodira C.D."/>
            <person name="Kohler A."/>
            <person name="Kuees U."/>
            <person name="Lindquist E.A."/>
            <person name="Lucas S.M."/>
            <person name="Mago R."/>
            <person name="Mauceli E."/>
            <person name="Morin E."/>
            <person name="Murat C."/>
            <person name="Pangilinan J.L."/>
            <person name="Park R."/>
            <person name="Pearson M."/>
            <person name="Quesneville H."/>
            <person name="Rouhier N."/>
            <person name="Sakthikumar S."/>
            <person name="Salamov A.A."/>
            <person name="Schmutz J."/>
            <person name="Selles B."/>
            <person name="Shapiro H."/>
            <person name="Tanguay P."/>
            <person name="Tuskan G.A."/>
            <person name="Henrissat B."/>
            <person name="Van de Peer Y."/>
            <person name="Rouze P."/>
            <person name="Ellis J.G."/>
            <person name="Dodds P.N."/>
            <person name="Schein J.E."/>
            <person name="Zhong S."/>
            <person name="Hamelin R.C."/>
            <person name="Grigoriev I.V."/>
            <person name="Szabo L.J."/>
            <person name="Martin F."/>
        </authorList>
    </citation>
    <scope>NUCLEOTIDE SEQUENCE [LARGE SCALE GENOMIC DNA]</scope>
    <source>
        <strain evidence="2">CRL 75-36-700-3 / race SCCL</strain>
    </source>
</reference>
<reference key="1">
    <citation type="submission" date="2007-01" db="EMBL/GenBank/DDBJ databases">
        <title>The Genome Sequence of Puccinia graminis f. sp. tritici Strain CRL 75-36-700-3.</title>
        <authorList>
            <consortium name="The Broad Institute Genome Sequencing Platform"/>
            <person name="Birren B."/>
            <person name="Lander E."/>
            <person name="Galagan J."/>
            <person name="Nusbaum C."/>
            <person name="Devon K."/>
            <person name="Cuomo C."/>
            <person name="Jaffe D."/>
            <person name="Butler J."/>
            <person name="Alvarez P."/>
            <person name="Gnerre S."/>
            <person name="Grabherr M."/>
            <person name="Mauceli E."/>
            <person name="Brockman W."/>
            <person name="Young S."/>
            <person name="LaButti K."/>
            <person name="Sykes S."/>
            <person name="DeCaprio D."/>
            <person name="Crawford M."/>
            <person name="Koehrsen M."/>
            <person name="Engels R."/>
            <person name="Montgomery P."/>
            <person name="Pearson M."/>
            <person name="Howarth C."/>
            <person name="Larson L."/>
            <person name="White J."/>
            <person name="Zeng Q."/>
            <person name="Kodira C."/>
            <person name="Yandava C."/>
            <person name="Alvarado L."/>
            <person name="O'Leary S."/>
            <person name="Szabo L."/>
            <person name="Dean R."/>
            <person name="Schein J."/>
        </authorList>
    </citation>
    <scope>NUCLEOTIDE SEQUENCE</scope>
    <source>
        <strain>CRL 75-36-700-3</strain>
    </source>
</reference>
<accession>E3KCJ0</accession>